<feature type="transmembrane region" description="Helical" evidence="9">
    <location>
        <begin position="84"/>
        <end position="103"/>
    </location>
</feature>
<keyword evidence="4" id="KW-0997">Cell inner membrane</keyword>
<evidence type="ECO:0000256" key="5">
    <source>
        <dbReference type="ARBA" id="ARBA00022692"/>
    </source>
</evidence>
<dbReference type="PANTHER" id="PTHR35011">
    <property type="entry name" value="2,3-DIKETO-L-GULONATE TRAP TRANSPORTER SMALL PERMEASE PROTEIN YIAM"/>
    <property type="match status" value="1"/>
</dbReference>
<proteinExistence type="inferred from homology"/>
<keyword evidence="5 9" id="KW-0812">Transmembrane</keyword>
<dbReference type="GO" id="GO:0005886">
    <property type="term" value="C:plasma membrane"/>
    <property type="evidence" value="ECO:0007669"/>
    <property type="project" value="UniProtKB-SubCell"/>
</dbReference>
<reference evidence="12" key="1">
    <citation type="submission" date="2016-10" db="EMBL/GenBank/DDBJ databases">
        <authorList>
            <person name="Varghese N."/>
            <person name="Submissions S."/>
        </authorList>
    </citation>
    <scope>NUCLEOTIDE SEQUENCE [LARGE SCALE GENOMIC DNA]</scope>
    <source>
        <strain evidence="12">CGMCC 1.6763</strain>
    </source>
</reference>
<evidence type="ECO:0000256" key="3">
    <source>
        <dbReference type="ARBA" id="ARBA00022475"/>
    </source>
</evidence>
<comment type="subcellular location">
    <subcellularLocation>
        <location evidence="1">Cell inner membrane</location>
        <topology evidence="1">Multi-pass membrane protein</topology>
    </subcellularLocation>
</comment>
<dbReference type="PANTHER" id="PTHR35011:SF2">
    <property type="entry name" value="2,3-DIKETO-L-GULONATE TRAP TRANSPORTER SMALL PERMEASE PROTEIN YIAM"/>
    <property type="match status" value="1"/>
</dbReference>
<dbReference type="Pfam" id="PF04290">
    <property type="entry name" value="DctQ"/>
    <property type="match status" value="1"/>
</dbReference>
<dbReference type="InterPro" id="IPR055348">
    <property type="entry name" value="DctQ"/>
</dbReference>
<keyword evidence="2" id="KW-0813">Transport</keyword>
<evidence type="ECO:0000256" key="2">
    <source>
        <dbReference type="ARBA" id="ARBA00022448"/>
    </source>
</evidence>
<dbReference type="Proteomes" id="UP000199200">
    <property type="component" value="Unassembled WGS sequence"/>
</dbReference>
<protein>
    <submittedName>
        <fullName evidence="11">C4-dicarboxylate transporter, DctQ subunit</fullName>
    </submittedName>
</protein>
<feature type="transmembrane region" description="Helical" evidence="9">
    <location>
        <begin position="12"/>
        <end position="33"/>
    </location>
</feature>
<evidence type="ECO:0000256" key="6">
    <source>
        <dbReference type="ARBA" id="ARBA00022989"/>
    </source>
</evidence>
<dbReference type="GO" id="GO:0022857">
    <property type="term" value="F:transmembrane transporter activity"/>
    <property type="evidence" value="ECO:0007669"/>
    <property type="project" value="TreeGrafter"/>
</dbReference>
<evidence type="ECO:0000256" key="1">
    <source>
        <dbReference type="ARBA" id="ARBA00004429"/>
    </source>
</evidence>
<evidence type="ECO:0000256" key="9">
    <source>
        <dbReference type="SAM" id="Phobius"/>
    </source>
</evidence>
<feature type="transmembrane region" description="Helical" evidence="9">
    <location>
        <begin position="45"/>
        <end position="64"/>
    </location>
</feature>
<evidence type="ECO:0000259" key="10">
    <source>
        <dbReference type="Pfam" id="PF04290"/>
    </source>
</evidence>
<dbReference type="AlphaFoldDB" id="A0A1H6U3H8"/>
<dbReference type="OrthoDB" id="4964541at2"/>
<keyword evidence="12" id="KW-1185">Reference proteome</keyword>
<keyword evidence="6 9" id="KW-1133">Transmembrane helix</keyword>
<gene>
    <name evidence="11" type="ORF">SAMN04488127_0566</name>
</gene>
<feature type="domain" description="Tripartite ATP-independent periplasmic transporters DctQ component" evidence="10">
    <location>
        <begin position="19"/>
        <end position="143"/>
    </location>
</feature>
<evidence type="ECO:0000256" key="7">
    <source>
        <dbReference type="ARBA" id="ARBA00023136"/>
    </source>
</evidence>
<keyword evidence="7 9" id="KW-0472">Membrane</keyword>
<dbReference type="EMBL" id="FNZF01000001">
    <property type="protein sequence ID" value="SEI82945.1"/>
    <property type="molecule type" value="Genomic_DNA"/>
</dbReference>
<name>A0A1H6U3H8_9BACL</name>
<comment type="similarity">
    <text evidence="8">Belongs to the TRAP transporter small permease family.</text>
</comment>
<evidence type="ECO:0000313" key="12">
    <source>
        <dbReference type="Proteomes" id="UP000199200"/>
    </source>
</evidence>
<evidence type="ECO:0000256" key="4">
    <source>
        <dbReference type="ARBA" id="ARBA00022519"/>
    </source>
</evidence>
<organism evidence="11 12">
    <name type="scientific">Bhargavaea ginsengi</name>
    <dbReference type="NCBI Taxonomy" id="426757"/>
    <lineage>
        <taxon>Bacteria</taxon>
        <taxon>Bacillati</taxon>
        <taxon>Bacillota</taxon>
        <taxon>Bacilli</taxon>
        <taxon>Bacillales</taxon>
        <taxon>Caryophanaceae</taxon>
        <taxon>Bhargavaea</taxon>
    </lineage>
</organism>
<keyword evidence="3" id="KW-1003">Cell membrane</keyword>
<dbReference type="RefSeq" id="WP_092049691.1">
    <property type="nucleotide sequence ID" value="NZ_FNZF01000001.1"/>
</dbReference>
<dbReference type="GO" id="GO:0015740">
    <property type="term" value="P:C4-dicarboxylate transport"/>
    <property type="evidence" value="ECO:0007669"/>
    <property type="project" value="TreeGrafter"/>
</dbReference>
<dbReference type="InterPro" id="IPR007387">
    <property type="entry name" value="TRAP_DctQ"/>
</dbReference>
<feature type="transmembrane region" description="Helical" evidence="9">
    <location>
        <begin position="123"/>
        <end position="142"/>
    </location>
</feature>
<accession>A0A1H6U3H8</accession>
<dbReference type="STRING" id="426757.SAMN04488127_0566"/>
<evidence type="ECO:0000313" key="11">
    <source>
        <dbReference type="EMBL" id="SEI82945.1"/>
    </source>
</evidence>
<sequence>MKVLDYVEEFIIAIAMLAMTVIAFANIIARNFAEFSFSFTEELTINLFVLLTFVGTAMGVRRFAHLGFTLLYDIGGATVKRIMIAISTIAGLVLFGVLFWYGIQTVLFQIDMGQKTPALGMPQWILTMALPFGALLCIIRTVQVGLIEWKLGGADPDPTDLEKAGKGEMQ</sequence>
<evidence type="ECO:0000256" key="8">
    <source>
        <dbReference type="ARBA" id="ARBA00038436"/>
    </source>
</evidence>